<accession>A0A347U5B9</accession>
<keyword evidence="5" id="KW-1185">Reference proteome</keyword>
<evidence type="ECO:0000313" key="5">
    <source>
        <dbReference type="Proteomes" id="UP000262582"/>
    </source>
</evidence>
<dbReference type="KEGG" id="aell:AELL_0355"/>
<protein>
    <submittedName>
        <fullName evidence="4">Uncharacterized protein</fullName>
    </submittedName>
</protein>
<dbReference type="OrthoDB" id="5348848at2"/>
<reference evidence="4 6" key="1">
    <citation type="submission" date="2017-09" db="EMBL/GenBank/DDBJ databases">
        <title>Genomics of the genus Arcobacter.</title>
        <authorList>
            <person name="Perez-Cataluna A."/>
            <person name="Figueras M.J."/>
            <person name="Salas-Masso N."/>
        </authorList>
    </citation>
    <scope>NUCLEOTIDE SEQUENCE [LARGE SCALE GENOMIC DNA]</scope>
    <source>
        <strain evidence="4 6">CECT 7837</strain>
    </source>
</reference>
<evidence type="ECO:0000256" key="1">
    <source>
        <dbReference type="SAM" id="Coils"/>
    </source>
</evidence>
<organism evidence="4 6">
    <name type="scientific">Arcobacter ellisii</name>
    <dbReference type="NCBI Taxonomy" id="913109"/>
    <lineage>
        <taxon>Bacteria</taxon>
        <taxon>Pseudomonadati</taxon>
        <taxon>Campylobacterota</taxon>
        <taxon>Epsilonproteobacteria</taxon>
        <taxon>Campylobacterales</taxon>
        <taxon>Arcobacteraceae</taxon>
        <taxon>Arcobacter</taxon>
    </lineage>
</organism>
<dbReference type="AlphaFoldDB" id="A0A347U5B9"/>
<evidence type="ECO:0000313" key="4">
    <source>
        <dbReference type="EMBL" id="RXI32407.1"/>
    </source>
</evidence>
<reference evidence="3 5" key="2">
    <citation type="submission" date="2018-08" db="EMBL/GenBank/DDBJ databases">
        <title>Complete genome of the Arcobacter ellisii type strain LMG 26155.</title>
        <authorList>
            <person name="Miller W.G."/>
            <person name="Yee E."/>
            <person name="Bono J.L."/>
        </authorList>
    </citation>
    <scope>NUCLEOTIDE SEQUENCE [LARGE SCALE GENOMIC DNA]</scope>
    <source>
        <strain evidence="3 5">LMG 26155</strain>
    </source>
</reference>
<evidence type="ECO:0000313" key="3">
    <source>
        <dbReference type="EMBL" id="AXX94047.1"/>
    </source>
</evidence>
<dbReference type="EMBL" id="NXIG01000002">
    <property type="protein sequence ID" value="RXI32407.1"/>
    <property type="molecule type" value="Genomic_DNA"/>
</dbReference>
<keyword evidence="2" id="KW-1133">Transmembrane helix</keyword>
<feature type="coiled-coil region" evidence="1">
    <location>
        <begin position="36"/>
        <end position="66"/>
    </location>
</feature>
<dbReference type="Proteomes" id="UP000290588">
    <property type="component" value="Unassembled WGS sequence"/>
</dbReference>
<evidence type="ECO:0000256" key="2">
    <source>
        <dbReference type="SAM" id="Phobius"/>
    </source>
</evidence>
<proteinExistence type="predicted"/>
<evidence type="ECO:0000313" key="6">
    <source>
        <dbReference type="Proteomes" id="UP000290588"/>
    </source>
</evidence>
<sequence length="143" mass="16570">MIVAVKRNRKSKFIKFISLVVLIAMFGGYYYHMNKTFEEKQKIELAEKQAQKIEEEKKEKAKKDVERAILSEVEKAVDLVGQEHIKHVKLIENKIVIVCEPDTNLDALIVRYGVMALIKRTLNEIVIAVDVNFILKSKLNEKK</sequence>
<dbReference type="RefSeq" id="WP_118916293.1">
    <property type="nucleotide sequence ID" value="NZ_CP032097.1"/>
</dbReference>
<feature type="transmembrane region" description="Helical" evidence="2">
    <location>
        <begin position="12"/>
        <end position="31"/>
    </location>
</feature>
<keyword evidence="2" id="KW-0812">Transmembrane</keyword>
<keyword evidence="2" id="KW-0472">Membrane</keyword>
<gene>
    <name evidence="3" type="ORF">AELL_0355</name>
    <name evidence="4" type="ORF">CP962_02050</name>
</gene>
<name>A0A347U5B9_9BACT</name>
<dbReference type="Proteomes" id="UP000262582">
    <property type="component" value="Chromosome"/>
</dbReference>
<dbReference type="EMBL" id="CP032097">
    <property type="protein sequence ID" value="AXX94047.1"/>
    <property type="molecule type" value="Genomic_DNA"/>
</dbReference>
<keyword evidence="1" id="KW-0175">Coiled coil</keyword>